<feature type="region of interest" description="Disordered" evidence="1">
    <location>
        <begin position="40"/>
        <end position="81"/>
    </location>
</feature>
<keyword evidence="6" id="KW-1185">Reference proteome</keyword>
<feature type="region of interest" description="Disordered" evidence="1">
    <location>
        <begin position="1"/>
        <end position="20"/>
    </location>
</feature>
<reference evidence="5" key="3">
    <citation type="submission" date="2015-06" db="UniProtKB">
        <authorList>
            <consortium name="EnsemblMetazoa"/>
        </authorList>
    </citation>
    <scope>IDENTIFICATION</scope>
</reference>
<dbReference type="EnsemblMetazoa" id="CapteT224815">
    <property type="protein sequence ID" value="CapteP224815"/>
    <property type="gene ID" value="CapteG224815"/>
</dbReference>
<dbReference type="EMBL" id="KB299856">
    <property type="protein sequence ID" value="ELU07487.1"/>
    <property type="molecule type" value="Genomic_DNA"/>
</dbReference>
<gene>
    <name evidence="4" type="ORF">CAPTEDRAFT_224815</name>
</gene>
<dbReference type="CDD" id="cd02325">
    <property type="entry name" value="R3H"/>
    <property type="match status" value="1"/>
</dbReference>
<reference evidence="4 6" key="2">
    <citation type="journal article" date="2013" name="Nature">
        <title>Insights into bilaterian evolution from three spiralian genomes.</title>
        <authorList>
            <person name="Simakov O."/>
            <person name="Marletaz F."/>
            <person name="Cho S.J."/>
            <person name="Edsinger-Gonzales E."/>
            <person name="Havlak P."/>
            <person name="Hellsten U."/>
            <person name="Kuo D.H."/>
            <person name="Larsson T."/>
            <person name="Lv J."/>
            <person name="Arendt D."/>
            <person name="Savage R."/>
            <person name="Osoegawa K."/>
            <person name="de Jong P."/>
            <person name="Grimwood J."/>
            <person name="Chapman J.A."/>
            <person name="Shapiro H."/>
            <person name="Aerts A."/>
            <person name="Otillar R.P."/>
            <person name="Terry A.Y."/>
            <person name="Boore J.L."/>
            <person name="Grigoriev I.V."/>
            <person name="Lindberg D.R."/>
            <person name="Seaver E.C."/>
            <person name="Weisblat D.A."/>
            <person name="Putnam N.H."/>
            <person name="Rokhsar D.S."/>
        </authorList>
    </citation>
    <scope>NUCLEOTIDE SEQUENCE</scope>
    <source>
        <strain evidence="4 6">I ESC-2004</strain>
    </source>
</reference>
<proteinExistence type="predicted"/>
<dbReference type="STRING" id="283909.R7UU88"/>
<evidence type="ECO:0000259" key="2">
    <source>
        <dbReference type="Pfam" id="PF01424"/>
    </source>
</evidence>
<evidence type="ECO:0000256" key="1">
    <source>
        <dbReference type="SAM" id="MobiDB-lite"/>
    </source>
</evidence>
<dbReference type="InterPro" id="IPR039629">
    <property type="entry name" value="R3HDM4"/>
</dbReference>
<dbReference type="GO" id="GO:0003676">
    <property type="term" value="F:nucleic acid binding"/>
    <property type="evidence" value="ECO:0007669"/>
    <property type="project" value="InterPro"/>
</dbReference>
<feature type="domain" description="R3H-associated N-terminal" evidence="3">
    <location>
        <begin position="49"/>
        <end position="186"/>
    </location>
</feature>
<accession>R7UU88</accession>
<organism evidence="4">
    <name type="scientific">Capitella teleta</name>
    <name type="common">Polychaete worm</name>
    <dbReference type="NCBI Taxonomy" id="283909"/>
    <lineage>
        <taxon>Eukaryota</taxon>
        <taxon>Metazoa</taxon>
        <taxon>Spiralia</taxon>
        <taxon>Lophotrochozoa</taxon>
        <taxon>Annelida</taxon>
        <taxon>Polychaeta</taxon>
        <taxon>Sedentaria</taxon>
        <taxon>Scolecida</taxon>
        <taxon>Capitellidae</taxon>
        <taxon>Capitella</taxon>
    </lineage>
</organism>
<evidence type="ECO:0000259" key="3">
    <source>
        <dbReference type="Pfam" id="PF13902"/>
    </source>
</evidence>
<feature type="compositionally biased region" description="Basic and acidic residues" evidence="1">
    <location>
        <begin position="1"/>
        <end position="11"/>
    </location>
</feature>
<dbReference type="InterPro" id="IPR036867">
    <property type="entry name" value="R3H_dom_sf"/>
</dbReference>
<dbReference type="PANTHER" id="PTHR32019">
    <property type="entry name" value="R3H DOMAIN-CONTAINING PROTEIN 4"/>
    <property type="match status" value="1"/>
</dbReference>
<evidence type="ECO:0000313" key="6">
    <source>
        <dbReference type="Proteomes" id="UP000014760"/>
    </source>
</evidence>
<feature type="domain" description="R3H" evidence="2">
    <location>
        <begin position="193"/>
        <end position="249"/>
    </location>
</feature>
<feature type="compositionally biased region" description="Basic residues" evidence="1">
    <location>
        <begin position="46"/>
        <end position="56"/>
    </location>
</feature>
<evidence type="ECO:0008006" key="7">
    <source>
        <dbReference type="Google" id="ProtNLM"/>
    </source>
</evidence>
<sequence>MMRIDNIRCDGDAPNTTHSNDVNRTVLVNFTDHRDNVKAVCESPKRSPRKTKRRNIVPRDERRRSKGAQQRRREENLQSLMSEKDLDDEELDFFNIREPNFSAFAALFFEQEKMMVWNDFMNRTEEDQHEILNGMKELADDSESGSDFEELLLEAEEGDVRSVHPAFTAEEGYMRINRKLRAIIRKRDLPTVTLRRIEDEITDFFTTCPKSVYISQSSNSFTRLLVHTLSQYLNLVSKSFETDDGVRRTQVENKHVNFTPPSTSLADYLEAKH</sequence>
<dbReference type="SUPFAM" id="SSF82708">
    <property type="entry name" value="R3H domain"/>
    <property type="match status" value="1"/>
</dbReference>
<dbReference type="PANTHER" id="PTHR32019:SF2">
    <property type="entry name" value="R3H DOMAIN-CONTAINING PROTEIN 4"/>
    <property type="match status" value="1"/>
</dbReference>
<dbReference type="InterPro" id="IPR025952">
    <property type="entry name" value="R3H-assoc_dom"/>
</dbReference>
<dbReference type="Pfam" id="PF13902">
    <property type="entry name" value="R3H-assoc"/>
    <property type="match status" value="1"/>
</dbReference>
<evidence type="ECO:0000313" key="4">
    <source>
        <dbReference type="EMBL" id="ELU07487.1"/>
    </source>
</evidence>
<dbReference type="OMA" id="CQYMSLL"/>
<dbReference type="OrthoDB" id="75169at2759"/>
<evidence type="ECO:0000313" key="5">
    <source>
        <dbReference type="EnsemblMetazoa" id="CapteP224815"/>
    </source>
</evidence>
<dbReference type="AlphaFoldDB" id="R7UU88"/>
<name>R7UU88_CAPTE</name>
<dbReference type="Gene3D" id="3.30.1370.50">
    <property type="entry name" value="R3H-like domain"/>
    <property type="match status" value="1"/>
</dbReference>
<dbReference type="InterPro" id="IPR001374">
    <property type="entry name" value="R3H_dom"/>
</dbReference>
<dbReference type="Pfam" id="PF01424">
    <property type="entry name" value="R3H"/>
    <property type="match status" value="1"/>
</dbReference>
<protein>
    <recommendedName>
        <fullName evidence="7">R3H domain-containing protein</fullName>
    </recommendedName>
</protein>
<dbReference type="Proteomes" id="UP000014760">
    <property type="component" value="Unassembled WGS sequence"/>
</dbReference>
<dbReference type="HOGENOM" id="CLU_081608_0_0_1"/>
<reference evidence="6" key="1">
    <citation type="submission" date="2012-12" db="EMBL/GenBank/DDBJ databases">
        <authorList>
            <person name="Hellsten U."/>
            <person name="Grimwood J."/>
            <person name="Chapman J.A."/>
            <person name="Shapiro H."/>
            <person name="Aerts A."/>
            <person name="Otillar R.P."/>
            <person name="Terry A.Y."/>
            <person name="Boore J.L."/>
            <person name="Simakov O."/>
            <person name="Marletaz F."/>
            <person name="Cho S.-J."/>
            <person name="Edsinger-Gonzales E."/>
            <person name="Havlak P."/>
            <person name="Kuo D.-H."/>
            <person name="Larsson T."/>
            <person name="Lv J."/>
            <person name="Arendt D."/>
            <person name="Savage R."/>
            <person name="Osoegawa K."/>
            <person name="de Jong P."/>
            <person name="Lindberg D.R."/>
            <person name="Seaver E.C."/>
            <person name="Weisblat D.A."/>
            <person name="Putnam N.H."/>
            <person name="Grigoriev I.V."/>
            <person name="Rokhsar D.S."/>
        </authorList>
    </citation>
    <scope>NUCLEOTIDE SEQUENCE</scope>
    <source>
        <strain evidence="6">I ESC-2004</strain>
    </source>
</reference>
<dbReference type="EMBL" id="AMQN01007051">
    <property type="status" value="NOT_ANNOTATED_CDS"/>
    <property type="molecule type" value="Genomic_DNA"/>
</dbReference>